<dbReference type="Gene3D" id="3.30.70.1430">
    <property type="entry name" value="Multidrug efflux transporter AcrB pore domain"/>
    <property type="match status" value="2"/>
</dbReference>
<dbReference type="Gene3D" id="3.30.2090.10">
    <property type="entry name" value="Multidrug efflux transporter AcrB TolC docking domain, DN and DC subdomains"/>
    <property type="match status" value="2"/>
</dbReference>
<dbReference type="FunFam" id="3.30.2090.10:FF:000002">
    <property type="entry name" value="Efflux pump membrane transporter"/>
    <property type="match status" value="1"/>
</dbReference>
<name>A0A1T4W558_9GAMM</name>
<dbReference type="Gene3D" id="1.20.1640.10">
    <property type="entry name" value="Multidrug efflux transporter AcrB transmembrane domain"/>
    <property type="match status" value="2"/>
</dbReference>
<dbReference type="InterPro" id="IPR001036">
    <property type="entry name" value="Acrflvin-R"/>
</dbReference>
<feature type="transmembrane region" description="Helical" evidence="9">
    <location>
        <begin position="470"/>
        <end position="497"/>
    </location>
</feature>
<dbReference type="SUPFAM" id="SSF82714">
    <property type="entry name" value="Multidrug efflux transporter AcrB TolC docking domain, DN and DC subdomains"/>
    <property type="match status" value="2"/>
</dbReference>
<evidence type="ECO:0000256" key="7">
    <source>
        <dbReference type="ARBA" id="ARBA00022989"/>
    </source>
</evidence>
<keyword evidence="8 9" id="KW-0472">Membrane</keyword>
<feature type="transmembrane region" description="Helical" evidence="9">
    <location>
        <begin position="339"/>
        <end position="359"/>
    </location>
</feature>
<keyword evidence="4" id="KW-1003">Cell membrane</keyword>
<dbReference type="PRINTS" id="PR00702">
    <property type="entry name" value="ACRIFLAVINRP"/>
</dbReference>
<feature type="transmembrane region" description="Helical" evidence="9">
    <location>
        <begin position="870"/>
        <end position="887"/>
    </location>
</feature>
<dbReference type="Pfam" id="PF00873">
    <property type="entry name" value="ACR_tran"/>
    <property type="match status" value="1"/>
</dbReference>
<dbReference type="InterPro" id="IPR027463">
    <property type="entry name" value="AcrB_DN_DC_subdom"/>
</dbReference>
<dbReference type="Gene3D" id="3.30.70.1320">
    <property type="entry name" value="Multidrug efflux transporter AcrB pore domain like"/>
    <property type="match status" value="1"/>
</dbReference>
<keyword evidence="6 9" id="KW-0812">Transmembrane</keyword>
<accession>A0A1T4W558</accession>
<feature type="transmembrane region" description="Helical" evidence="9">
    <location>
        <begin position="969"/>
        <end position="989"/>
    </location>
</feature>
<dbReference type="GO" id="GO:0005886">
    <property type="term" value="C:plasma membrane"/>
    <property type="evidence" value="ECO:0007669"/>
    <property type="project" value="UniProtKB-SubCell"/>
</dbReference>
<dbReference type="SUPFAM" id="SSF82866">
    <property type="entry name" value="Multidrug efflux transporter AcrB transmembrane domain"/>
    <property type="match status" value="2"/>
</dbReference>
<dbReference type="AlphaFoldDB" id="A0A1T4W558"/>
<feature type="transmembrane region" description="Helical" evidence="9">
    <location>
        <begin position="920"/>
        <end position="941"/>
    </location>
</feature>
<protein>
    <recommendedName>
        <fullName evidence="9">Efflux pump membrane transporter</fullName>
    </recommendedName>
</protein>
<feature type="transmembrane region" description="Helical" evidence="9">
    <location>
        <begin position="1001"/>
        <end position="1023"/>
    </location>
</feature>
<evidence type="ECO:0000313" key="11">
    <source>
        <dbReference type="Proteomes" id="UP000190460"/>
    </source>
</evidence>
<keyword evidence="7 9" id="KW-1133">Transmembrane helix</keyword>
<dbReference type="EMBL" id="FUYB01000003">
    <property type="protein sequence ID" value="SKA71821.1"/>
    <property type="molecule type" value="Genomic_DNA"/>
</dbReference>
<evidence type="ECO:0000256" key="4">
    <source>
        <dbReference type="ARBA" id="ARBA00022475"/>
    </source>
</evidence>
<evidence type="ECO:0000256" key="9">
    <source>
        <dbReference type="RuleBase" id="RU364070"/>
    </source>
</evidence>
<evidence type="ECO:0000256" key="2">
    <source>
        <dbReference type="ARBA" id="ARBA00010942"/>
    </source>
</evidence>
<dbReference type="PANTHER" id="PTHR32063">
    <property type="match status" value="1"/>
</dbReference>
<dbReference type="InterPro" id="IPR004764">
    <property type="entry name" value="MdtF-like"/>
</dbReference>
<dbReference type="FunFam" id="1.20.1640.10:FF:000001">
    <property type="entry name" value="Efflux pump membrane transporter"/>
    <property type="match status" value="1"/>
</dbReference>
<comment type="subcellular location">
    <subcellularLocation>
        <location evidence="1 9">Cell inner membrane</location>
        <topology evidence="1 9">Multi-pass membrane protein</topology>
    </subcellularLocation>
</comment>
<evidence type="ECO:0000313" key="10">
    <source>
        <dbReference type="EMBL" id="SKA71821.1"/>
    </source>
</evidence>
<dbReference type="NCBIfam" id="NF000282">
    <property type="entry name" value="RND_permease_1"/>
    <property type="match status" value="1"/>
</dbReference>
<dbReference type="STRING" id="92487.SAMN02745130_00919"/>
<keyword evidence="3 9" id="KW-0813">Transport</keyword>
<evidence type="ECO:0000256" key="5">
    <source>
        <dbReference type="ARBA" id="ARBA00022519"/>
    </source>
</evidence>
<dbReference type="GO" id="GO:0015562">
    <property type="term" value="F:efflux transmembrane transporter activity"/>
    <property type="evidence" value="ECO:0007669"/>
    <property type="project" value="InterPro"/>
</dbReference>
<dbReference type="NCBIfam" id="TIGR00915">
    <property type="entry name" value="2A0602"/>
    <property type="match status" value="1"/>
</dbReference>
<evidence type="ECO:0000256" key="6">
    <source>
        <dbReference type="ARBA" id="ARBA00022692"/>
    </source>
</evidence>
<comment type="similarity">
    <text evidence="2 9">Belongs to the resistance-nodulation-cell division (RND) (TC 2.A.6) family.</text>
</comment>
<evidence type="ECO:0000256" key="8">
    <source>
        <dbReference type="ARBA" id="ARBA00023136"/>
    </source>
</evidence>
<feature type="transmembrane region" description="Helical" evidence="9">
    <location>
        <begin position="535"/>
        <end position="553"/>
    </location>
</feature>
<gene>
    <name evidence="10" type="ORF">SAMN02745130_00919</name>
</gene>
<dbReference type="Proteomes" id="UP000190460">
    <property type="component" value="Unassembled WGS sequence"/>
</dbReference>
<feature type="transmembrane region" description="Helical" evidence="9">
    <location>
        <begin position="437"/>
        <end position="458"/>
    </location>
</feature>
<dbReference type="GO" id="GO:0009636">
    <property type="term" value="P:response to toxic substance"/>
    <property type="evidence" value="ECO:0007669"/>
    <property type="project" value="UniProtKB-ARBA"/>
</dbReference>
<evidence type="ECO:0000256" key="1">
    <source>
        <dbReference type="ARBA" id="ARBA00004429"/>
    </source>
</evidence>
<feature type="transmembrane region" description="Helical" evidence="9">
    <location>
        <begin position="894"/>
        <end position="914"/>
    </location>
</feature>
<proteinExistence type="inferred from homology"/>
<evidence type="ECO:0000256" key="3">
    <source>
        <dbReference type="ARBA" id="ARBA00022448"/>
    </source>
</evidence>
<dbReference type="SUPFAM" id="SSF82693">
    <property type="entry name" value="Multidrug efflux transporter AcrB pore domain, PN1, PN2, PC1 and PC2 subdomains"/>
    <property type="match status" value="3"/>
</dbReference>
<keyword evidence="11" id="KW-1185">Reference proteome</keyword>
<feature type="transmembrane region" description="Helical" evidence="9">
    <location>
        <begin position="393"/>
        <end position="416"/>
    </location>
</feature>
<dbReference type="RefSeq" id="WP_078921408.1">
    <property type="nucleotide sequence ID" value="NZ_FUYB01000003.1"/>
</dbReference>
<dbReference type="FunFam" id="3.30.70.1430:FF:000001">
    <property type="entry name" value="Efflux pump membrane transporter"/>
    <property type="match status" value="1"/>
</dbReference>
<reference evidence="11" key="1">
    <citation type="submission" date="2017-02" db="EMBL/GenBank/DDBJ databases">
        <authorList>
            <person name="Varghese N."/>
            <person name="Submissions S."/>
        </authorList>
    </citation>
    <scope>NUCLEOTIDE SEQUENCE [LARGE SCALE GENOMIC DNA]</scope>
    <source>
        <strain evidence="11">ATCC 49788</strain>
    </source>
</reference>
<comment type="caution">
    <text evidence="9">Lacks conserved residue(s) required for the propagation of feature annotation.</text>
</comment>
<keyword evidence="5 9" id="KW-0997">Cell inner membrane</keyword>
<dbReference type="Gene3D" id="3.30.70.1440">
    <property type="entry name" value="Multidrug efflux transporter AcrB pore domain"/>
    <property type="match status" value="1"/>
</dbReference>
<sequence>MSLFFIDRPIFAWVLAIIVMLAGVLSIPQLPVAQYPDIAPPTISVSASYPGASAKTVEDSVTQIIEQKMTGLDGLQYISSTSSSSGSARVDLSFSADTDPDLAQVEVQNKLQLALPQLPAAVQQQGTRVSKSSSGFLQIIGFTSTNGQMSQTEIADYITTQIQDPISRVEGVGNTQIFGAPYAMRIWLDPLKMSMYKVTTTEVKAAIQAQNTQISAGQLGGTPALPNQPMNVTVTAQSTLQTAEQFNAITVKANTTGGVVRLADLARVELGSESYDVVSRIGGQASGGLSVTLASGANALTTAEAVKAKLKELEAYFPPGLTAIITYDASPFIKISIQGVLVTLAEAMVLVFIVMFIFLQSFRATLIPAITVPIVLLGTLAILNIFGYSINTLTLFAMVLAIGLLVDDAIVVVENVERLMHDEHLSPREATRKSMQQITGALIGIALVLAAVFVPMAFFGGSTGVIYRQFSITLVSAITLSVGVALILTPALCASLLKASDAQDKKGWAGWFNRGFSRSSQRYQRMVGGMLNKPARYLLIYVLIIGLMSYLFVRLPTSFLPDEDQGTLFVQVRLPPGSTQENTLKVVAKVEKYFLENEKDVLKAVMAVGGVGTAGNAQNVARLFVRLVDWDQRKRPDQTAQAIAKRASGKLRTIQEARVVVNAPPAVRGLGNSAGFSVEIQDRAGLGHEALMQARDQFLKAASQDPRLTAVRANGMDDSSQYQVDIDVLQASAMGISINTINDTLSTAWGGSYVSNFIDRGRVKKVYLQGEAASRMMPEDLDRWFVRNAAGDMVPFSSFSKGQWTKGPPLLERFNGISAVEVTGAPVEGVSSGTAMQIVAELVGQLPEGIGFEWTGLSYQEAKSGAQAPLLYALSVLVVFLALAALYESWSIPFAVILVVPLGILGAVMATELRGLNNDVYFQVGLLTTIGLAAKNAIMIVEFARNLLLQGYALIPATLEAVRIRLRPILMTSFAFILGVLPLVFSSGAGAGSRHAVGTGVLGGMIAATIFGIFFAPLFFLVVKRLFPEKLQQPTKSPVIDAPMSVQKISV</sequence>
<organism evidence="10 11">
    <name type="scientific">Thiothrix eikelboomii</name>
    <dbReference type="NCBI Taxonomy" id="92487"/>
    <lineage>
        <taxon>Bacteria</taxon>
        <taxon>Pseudomonadati</taxon>
        <taxon>Pseudomonadota</taxon>
        <taxon>Gammaproteobacteria</taxon>
        <taxon>Thiotrichales</taxon>
        <taxon>Thiotrichaceae</taxon>
        <taxon>Thiothrix</taxon>
    </lineage>
</organism>
<dbReference type="GO" id="GO:0042910">
    <property type="term" value="F:xenobiotic transmembrane transporter activity"/>
    <property type="evidence" value="ECO:0007669"/>
    <property type="project" value="TreeGrafter"/>
</dbReference>
<feature type="transmembrane region" description="Helical" evidence="9">
    <location>
        <begin position="366"/>
        <end position="387"/>
    </location>
</feature>
<dbReference type="OrthoDB" id="5613295at2"/>
<dbReference type="PANTHER" id="PTHR32063:SF13">
    <property type="entry name" value="MULTIDRUG EFFLUX PUMP SUBUNIT ACRB-RELATED"/>
    <property type="match status" value="1"/>
</dbReference>